<dbReference type="Gene3D" id="3.90.1570.10">
    <property type="entry name" value="tt1808, chain A"/>
    <property type="match status" value="1"/>
</dbReference>
<dbReference type="CDD" id="cd06260">
    <property type="entry name" value="DUF820-like"/>
    <property type="match status" value="1"/>
</dbReference>
<dbReference type="AlphaFoldDB" id="A0AAU8PN29"/>
<dbReference type="PANTHER" id="PTHR34107">
    <property type="entry name" value="SLL0198 PROTEIN-RELATED"/>
    <property type="match status" value="1"/>
</dbReference>
<keyword evidence="3" id="KW-1185">Reference proteome</keyword>
<dbReference type="InterPro" id="IPR008538">
    <property type="entry name" value="Uma2"/>
</dbReference>
<evidence type="ECO:0000313" key="2">
    <source>
        <dbReference type="EMBL" id="AEG13945.1"/>
    </source>
</evidence>
<dbReference type="InterPro" id="IPR011335">
    <property type="entry name" value="Restrct_endonuc-II-like"/>
</dbReference>
<accession>A0AAU8PN29</accession>
<organism evidence="2 3">
    <name type="scientific">Desulfofundulus kuznetsovii (strain DSM 6115 / VKM B-1805 / 17)</name>
    <name type="common">Desulfotomaculum kuznetsovii</name>
    <dbReference type="NCBI Taxonomy" id="760568"/>
    <lineage>
        <taxon>Bacteria</taxon>
        <taxon>Bacillati</taxon>
        <taxon>Bacillota</taxon>
        <taxon>Clostridia</taxon>
        <taxon>Eubacteriales</taxon>
        <taxon>Peptococcaceae</taxon>
        <taxon>Desulfofundulus</taxon>
    </lineage>
</organism>
<gene>
    <name evidence="2" type="ordered locus">Desku_0315</name>
</gene>
<dbReference type="Pfam" id="PF05685">
    <property type="entry name" value="Uma2"/>
    <property type="match status" value="1"/>
</dbReference>
<dbReference type="EMBL" id="CP002770">
    <property type="protein sequence ID" value="AEG13945.1"/>
    <property type="molecule type" value="Genomic_DNA"/>
</dbReference>
<dbReference type="SUPFAM" id="SSF52980">
    <property type="entry name" value="Restriction endonuclease-like"/>
    <property type="match status" value="1"/>
</dbReference>
<dbReference type="Proteomes" id="UP000009229">
    <property type="component" value="Chromosome"/>
</dbReference>
<name>A0AAU8PN29_DESK7</name>
<dbReference type="KEGG" id="dku:Desku_0315"/>
<dbReference type="InterPro" id="IPR012296">
    <property type="entry name" value="Nuclease_put_TT1808"/>
</dbReference>
<evidence type="ECO:0000313" key="3">
    <source>
        <dbReference type="Proteomes" id="UP000009229"/>
    </source>
</evidence>
<sequence length="204" mass="23144">MIFRMKEIIITRKTPEEPPTVKRYTYEEYLKLDDGNRYELIEGELVLTPSPGFKHQRTVAAIERALTTFVEEHDLGMVIVAPYDVVLDEGVVLQPDILFVTREKFHLLTEACLKGAPDLVVEVISPSSAGRDRIKKSRLYRRYGVRELWLVDPEARTAEVLTTGENGWYQAAACDEEDILTSPLLPGLKINLKEIFALPEGISL</sequence>
<evidence type="ECO:0000259" key="1">
    <source>
        <dbReference type="Pfam" id="PF05685"/>
    </source>
</evidence>
<dbReference type="PANTHER" id="PTHR34107:SF4">
    <property type="entry name" value="SLL1222 PROTEIN"/>
    <property type="match status" value="1"/>
</dbReference>
<proteinExistence type="predicted"/>
<protein>
    <recommendedName>
        <fullName evidence="1">Putative restriction endonuclease domain-containing protein</fullName>
    </recommendedName>
</protein>
<feature type="domain" description="Putative restriction endonuclease" evidence="1">
    <location>
        <begin position="27"/>
        <end position="192"/>
    </location>
</feature>
<reference evidence="3" key="1">
    <citation type="submission" date="2011-05" db="EMBL/GenBank/DDBJ databases">
        <title>Complete sequence of Desulfotomaculum kuznetsovii DSM 6115.</title>
        <authorList>
            <person name="Lucas S."/>
            <person name="Han J."/>
            <person name="Lapidus A."/>
            <person name="Cheng J.-F."/>
            <person name="Goodwin L."/>
            <person name="Pitluck S."/>
            <person name="Peters L."/>
            <person name="Mikhailova N."/>
            <person name="Lu M."/>
            <person name="Saunders E."/>
            <person name="Han C."/>
            <person name="Tapia R."/>
            <person name="Land M."/>
            <person name="Hauser L."/>
            <person name="Kyrpides N."/>
            <person name="Ivanova N."/>
            <person name="Pagani I."/>
            <person name="Nazina T."/>
            <person name="Ivanova A."/>
            <person name="Parshina S."/>
            <person name="Kuever J."/>
            <person name="Muyzer G."/>
            <person name="Plugge C."/>
            <person name="Stams A."/>
            <person name="Woyke T."/>
        </authorList>
    </citation>
    <scope>NUCLEOTIDE SEQUENCE [LARGE SCALE GENOMIC DNA]</scope>
    <source>
        <strain evidence="3">DSM 6115 / VKM B-1805 / 17</strain>
    </source>
</reference>